<dbReference type="InterPro" id="IPR015943">
    <property type="entry name" value="WD40/YVTN_repeat-like_dom_sf"/>
</dbReference>
<name>A0A2C9JZ40_BIOGL</name>
<dbReference type="VEuPathDB" id="VectorBase:BGLAX_040088"/>
<dbReference type="SMART" id="SM00256">
    <property type="entry name" value="FBOX"/>
    <property type="match status" value="1"/>
</dbReference>
<dbReference type="GO" id="GO:0019005">
    <property type="term" value="C:SCF ubiquitin ligase complex"/>
    <property type="evidence" value="ECO:0007669"/>
    <property type="project" value="TreeGrafter"/>
</dbReference>
<dbReference type="STRING" id="6526.A0A2C9JZ40"/>
<dbReference type="OrthoDB" id="435188at2759"/>
<evidence type="ECO:0000313" key="2">
    <source>
        <dbReference type="EnsemblMetazoa" id="BGLB010369-PB"/>
    </source>
</evidence>
<reference evidence="2" key="1">
    <citation type="submission" date="2020-05" db="UniProtKB">
        <authorList>
            <consortium name="EnsemblMetazoa"/>
        </authorList>
    </citation>
    <scope>IDENTIFICATION</scope>
    <source>
        <strain evidence="2">BB02</strain>
    </source>
</reference>
<dbReference type="InterPro" id="IPR052301">
    <property type="entry name" value="SCF_F-box/WD-repeat"/>
</dbReference>
<dbReference type="PANTHER" id="PTHR14381">
    <property type="entry name" value="DACTYLIN"/>
    <property type="match status" value="1"/>
</dbReference>
<dbReference type="Gene3D" id="1.20.1280.50">
    <property type="match status" value="1"/>
</dbReference>
<dbReference type="EnsemblMetazoa" id="BGLB010369-RB">
    <property type="protein sequence ID" value="BGLB010369-PB"/>
    <property type="gene ID" value="BGLB010369"/>
</dbReference>
<dbReference type="CDD" id="cd20090">
    <property type="entry name" value="F-box_FBXW4"/>
    <property type="match status" value="1"/>
</dbReference>
<dbReference type="SUPFAM" id="SSF81383">
    <property type="entry name" value="F-box domain"/>
    <property type="match status" value="1"/>
</dbReference>
<dbReference type="InterPro" id="IPR001680">
    <property type="entry name" value="WD40_rpt"/>
</dbReference>
<organism evidence="2 3">
    <name type="scientific">Biomphalaria glabrata</name>
    <name type="common">Bloodfluke planorb</name>
    <name type="synonym">Freshwater snail</name>
    <dbReference type="NCBI Taxonomy" id="6526"/>
    <lineage>
        <taxon>Eukaryota</taxon>
        <taxon>Metazoa</taxon>
        <taxon>Spiralia</taxon>
        <taxon>Lophotrochozoa</taxon>
        <taxon>Mollusca</taxon>
        <taxon>Gastropoda</taxon>
        <taxon>Heterobranchia</taxon>
        <taxon>Euthyneura</taxon>
        <taxon>Panpulmonata</taxon>
        <taxon>Hygrophila</taxon>
        <taxon>Lymnaeoidea</taxon>
        <taxon>Planorbidae</taxon>
        <taxon>Biomphalaria</taxon>
    </lineage>
</organism>
<dbReference type="InterPro" id="IPR036322">
    <property type="entry name" value="WD40_repeat_dom_sf"/>
</dbReference>
<dbReference type="Pfam" id="PF12937">
    <property type="entry name" value="F-box-like"/>
    <property type="match status" value="1"/>
</dbReference>
<feature type="domain" description="F-box" evidence="1">
    <location>
        <begin position="1"/>
        <end position="46"/>
    </location>
</feature>
<dbReference type="AlphaFoldDB" id="A0A2C9JZ40"/>
<dbReference type="Gene3D" id="2.130.10.10">
    <property type="entry name" value="YVTN repeat-like/Quinoprotein amine dehydrogenase"/>
    <property type="match status" value="1"/>
</dbReference>
<dbReference type="SMART" id="SM00320">
    <property type="entry name" value="WD40"/>
    <property type="match status" value="5"/>
</dbReference>
<accession>A0A2C9JZ40</accession>
<dbReference type="SUPFAM" id="SSF50978">
    <property type="entry name" value="WD40 repeat-like"/>
    <property type="match status" value="1"/>
</dbReference>
<dbReference type="Pfam" id="PF00400">
    <property type="entry name" value="WD40"/>
    <property type="match status" value="2"/>
</dbReference>
<dbReference type="FunFam" id="2.130.10.10:FF:002194">
    <property type="entry name" value="Uncharacterized protein"/>
    <property type="match status" value="1"/>
</dbReference>
<dbReference type="RefSeq" id="XP_013089773.2">
    <property type="nucleotide sequence ID" value="XM_013234319.2"/>
</dbReference>
<evidence type="ECO:0000313" key="3">
    <source>
        <dbReference type="Proteomes" id="UP000076420"/>
    </source>
</evidence>
<dbReference type="PANTHER" id="PTHR14381:SF1">
    <property type="entry name" value="F-BOX_WD REPEAT-CONTAINING PROTEIN 4"/>
    <property type="match status" value="1"/>
</dbReference>
<dbReference type="VEuPathDB" id="VectorBase:BGLB010369"/>
<protein>
    <recommendedName>
        <fullName evidence="1">F-box domain-containing protein</fullName>
    </recommendedName>
</protein>
<proteinExistence type="predicted"/>
<dbReference type="Proteomes" id="UP000076420">
    <property type="component" value="Unassembled WGS sequence"/>
</dbReference>
<dbReference type="KEGG" id="bgt:106073692"/>
<sequence length="401" mass="45995">MSITSLPDDVLFLIFKYLSLKDLCRLCSVCRRFQYLTSKDSVWIQNIHRLSTVKNLLPFISRSHSAKDLSRIAYNWIHGKYKEGFIIKVNRRFRLLPWLQKTDEGIWFSCRNKICFITSNSSGYYYEEKQRCLLGLPDDATKFTVKNNVVASGCIDGSVCVWDISRGKYFCHRNIHPDEIQCIDFTDDIIISGTRDGTIKSFPFTKSNYSKLATNSHNVGERVWCLSISPCKSYFAAGLAGWLSDPPILLWDLASSECLGRMNFNHKQGAGVFDLKFESPHELLTCGYDTFLRLWDLRTLKCVVQWEEPFDSALYCLETDKNNSIAVGTAQYGMVRMWDKRKTEPVQAYYSYKSNSPVYSLATDHGHLYLALDSGLNILNFTAHHMPSKLNPSTFMGYQAC</sequence>
<dbReference type="PROSITE" id="PS50181">
    <property type="entry name" value="FBOX"/>
    <property type="match status" value="1"/>
</dbReference>
<dbReference type="InterPro" id="IPR001810">
    <property type="entry name" value="F-box_dom"/>
</dbReference>
<evidence type="ECO:0000259" key="1">
    <source>
        <dbReference type="PROSITE" id="PS50181"/>
    </source>
</evidence>
<gene>
    <name evidence="2" type="primary">106073692</name>
</gene>
<dbReference type="GO" id="GO:0031146">
    <property type="term" value="P:SCF-dependent proteasomal ubiquitin-dependent protein catabolic process"/>
    <property type="evidence" value="ECO:0007669"/>
    <property type="project" value="TreeGrafter"/>
</dbReference>
<dbReference type="InterPro" id="IPR036047">
    <property type="entry name" value="F-box-like_dom_sf"/>
</dbReference>